<dbReference type="SUPFAM" id="SSF54236">
    <property type="entry name" value="Ubiquitin-like"/>
    <property type="match status" value="1"/>
</dbReference>
<dbReference type="GO" id="GO:0007165">
    <property type="term" value="P:signal transduction"/>
    <property type="evidence" value="ECO:0007669"/>
    <property type="project" value="InterPro"/>
</dbReference>
<dbReference type="Pfam" id="PF00788">
    <property type="entry name" value="RA"/>
    <property type="match status" value="1"/>
</dbReference>
<dbReference type="EMBL" id="JAPWTK010000003">
    <property type="protein sequence ID" value="KAJ8962314.1"/>
    <property type="molecule type" value="Genomic_DNA"/>
</dbReference>
<name>A0AAV8ZD38_9CUCU</name>
<dbReference type="Proteomes" id="UP001162162">
    <property type="component" value="Unassembled WGS sequence"/>
</dbReference>
<evidence type="ECO:0000313" key="2">
    <source>
        <dbReference type="EMBL" id="KAJ8962314.1"/>
    </source>
</evidence>
<feature type="non-terminal residue" evidence="2">
    <location>
        <position position="1"/>
    </location>
</feature>
<evidence type="ECO:0000313" key="3">
    <source>
        <dbReference type="Proteomes" id="UP001162162"/>
    </source>
</evidence>
<gene>
    <name evidence="2" type="ORF">NQ318_018293</name>
</gene>
<protein>
    <recommendedName>
        <fullName evidence="1">Ras-associating domain-containing protein</fullName>
    </recommendedName>
</protein>
<reference evidence="2" key="1">
    <citation type="journal article" date="2023" name="Insect Mol. Biol.">
        <title>Genome sequencing provides insights into the evolution of gene families encoding plant cell wall-degrading enzymes in longhorned beetles.</title>
        <authorList>
            <person name="Shin N.R."/>
            <person name="Okamura Y."/>
            <person name="Kirsch R."/>
            <person name="Pauchet Y."/>
        </authorList>
    </citation>
    <scope>NUCLEOTIDE SEQUENCE</scope>
    <source>
        <strain evidence="2">AMC_N1</strain>
    </source>
</reference>
<comment type="caution">
    <text evidence="2">The sequence shown here is derived from an EMBL/GenBank/DDBJ whole genome shotgun (WGS) entry which is preliminary data.</text>
</comment>
<evidence type="ECO:0000259" key="1">
    <source>
        <dbReference type="Pfam" id="PF00788"/>
    </source>
</evidence>
<dbReference type="InterPro" id="IPR000159">
    <property type="entry name" value="RA_dom"/>
</dbReference>
<accession>A0AAV8ZD38</accession>
<keyword evidence="3" id="KW-1185">Reference proteome</keyword>
<dbReference type="InterPro" id="IPR029071">
    <property type="entry name" value="Ubiquitin-like_domsf"/>
</dbReference>
<sequence>NHSYLPHANKYFFSLTVDFLQHGVPRRNLAVETLVGIGILRTTHKPTRHHGIVGKISKTKIRKNEMKFELEVNFDNLEAFDKGLVIEVIKVYDGNNSLRRRIFRTIVVSRQAPLRQVLTHALRAFHITKDPNSFHLTDLYSPDEAVLQDPTPVLNLHRKEGKRPAVFP</sequence>
<dbReference type="CDD" id="cd17111">
    <property type="entry name" value="RA1_DAGK-theta"/>
    <property type="match status" value="1"/>
</dbReference>
<dbReference type="AlphaFoldDB" id="A0AAV8ZD38"/>
<feature type="domain" description="Ras-associating" evidence="1">
    <location>
        <begin position="87"/>
        <end position="159"/>
    </location>
</feature>
<organism evidence="2 3">
    <name type="scientific">Aromia moschata</name>
    <dbReference type="NCBI Taxonomy" id="1265417"/>
    <lineage>
        <taxon>Eukaryota</taxon>
        <taxon>Metazoa</taxon>
        <taxon>Ecdysozoa</taxon>
        <taxon>Arthropoda</taxon>
        <taxon>Hexapoda</taxon>
        <taxon>Insecta</taxon>
        <taxon>Pterygota</taxon>
        <taxon>Neoptera</taxon>
        <taxon>Endopterygota</taxon>
        <taxon>Coleoptera</taxon>
        <taxon>Polyphaga</taxon>
        <taxon>Cucujiformia</taxon>
        <taxon>Chrysomeloidea</taxon>
        <taxon>Cerambycidae</taxon>
        <taxon>Cerambycinae</taxon>
        <taxon>Callichromatini</taxon>
        <taxon>Aromia</taxon>
    </lineage>
</organism>
<proteinExistence type="predicted"/>